<dbReference type="PROSITE" id="PS51198">
    <property type="entry name" value="UVRD_HELICASE_ATP_BIND"/>
    <property type="match status" value="1"/>
</dbReference>
<evidence type="ECO:0000256" key="4">
    <source>
        <dbReference type="ARBA" id="ARBA00022840"/>
    </source>
</evidence>
<dbReference type="PANTHER" id="PTHR11070:SF2">
    <property type="entry name" value="ATP-DEPENDENT DNA HELICASE SRS2"/>
    <property type="match status" value="1"/>
</dbReference>
<dbReference type="PANTHER" id="PTHR11070">
    <property type="entry name" value="UVRD / RECB / PCRA DNA HELICASE FAMILY MEMBER"/>
    <property type="match status" value="1"/>
</dbReference>
<dbReference type="OrthoDB" id="5441773at2"/>
<dbReference type="GO" id="GO:0000725">
    <property type="term" value="P:recombinational repair"/>
    <property type="evidence" value="ECO:0007669"/>
    <property type="project" value="TreeGrafter"/>
</dbReference>
<name>A0A158EIW2_9BURK</name>
<evidence type="ECO:0000313" key="9">
    <source>
        <dbReference type="Proteomes" id="UP000071859"/>
    </source>
</evidence>
<dbReference type="Pfam" id="PF00580">
    <property type="entry name" value="UvrD-helicase"/>
    <property type="match status" value="1"/>
</dbReference>
<dbReference type="AlphaFoldDB" id="A0A158EIW2"/>
<dbReference type="RefSeq" id="WP_157697820.1">
    <property type="nucleotide sequence ID" value="NZ_FCOX02000136.1"/>
</dbReference>
<evidence type="ECO:0000256" key="3">
    <source>
        <dbReference type="ARBA" id="ARBA00022806"/>
    </source>
</evidence>
<organism evidence="8 9">
    <name type="scientific">Caballeronia calidae</name>
    <dbReference type="NCBI Taxonomy" id="1777139"/>
    <lineage>
        <taxon>Bacteria</taxon>
        <taxon>Pseudomonadati</taxon>
        <taxon>Pseudomonadota</taxon>
        <taxon>Betaproteobacteria</taxon>
        <taxon>Burkholderiales</taxon>
        <taxon>Burkholderiaceae</taxon>
        <taxon>Caballeronia</taxon>
    </lineage>
</organism>
<dbReference type="InterPro" id="IPR027417">
    <property type="entry name" value="P-loop_NTPase"/>
</dbReference>
<gene>
    <name evidence="8" type="ORF">AWB78_08253</name>
</gene>
<keyword evidence="1 6" id="KW-0547">Nucleotide-binding</keyword>
<comment type="caution">
    <text evidence="8">The sequence shown here is derived from an EMBL/GenBank/DDBJ whole genome shotgun (WGS) entry which is preliminary data.</text>
</comment>
<dbReference type="InterPro" id="IPR014016">
    <property type="entry name" value="UvrD-like_ATP-bd"/>
</dbReference>
<dbReference type="GO" id="GO:0016787">
    <property type="term" value="F:hydrolase activity"/>
    <property type="evidence" value="ECO:0007669"/>
    <property type="project" value="UniProtKB-UniRule"/>
</dbReference>
<keyword evidence="9" id="KW-1185">Reference proteome</keyword>
<evidence type="ECO:0000256" key="2">
    <source>
        <dbReference type="ARBA" id="ARBA00022801"/>
    </source>
</evidence>
<accession>A0A158EIW2</accession>
<proteinExistence type="predicted"/>
<evidence type="ECO:0000313" key="8">
    <source>
        <dbReference type="EMBL" id="SAL06798.1"/>
    </source>
</evidence>
<dbReference type="GO" id="GO:0005524">
    <property type="term" value="F:ATP binding"/>
    <property type="evidence" value="ECO:0007669"/>
    <property type="project" value="UniProtKB-UniRule"/>
</dbReference>
<reference evidence="8" key="1">
    <citation type="submission" date="2016-01" db="EMBL/GenBank/DDBJ databases">
        <authorList>
            <person name="Peeters C."/>
        </authorList>
    </citation>
    <scope>NUCLEOTIDE SEQUENCE</scope>
    <source>
        <strain evidence="8">LMG 29321</strain>
    </source>
</reference>
<protein>
    <recommendedName>
        <fullName evidence="5">DNA 3'-5' helicase II</fullName>
    </recommendedName>
</protein>
<keyword evidence="4 6" id="KW-0067">ATP-binding</keyword>
<evidence type="ECO:0000256" key="6">
    <source>
        <dbReference type="PROSITE-ProRule" id="PRU00560"/>
    </source>
</evidence>
<dbReference type="GO" id="GO:0043138">
    <property type="term" value="F:3'-5' DNA helicase activity"/>
    <property type="evidence" value="ECO:0007669"/>
    <property type="project" value="TreeGrafter"/>
</dbReference>
<sequence length="753" mass="84178">MKALAFSPSALFRLSQFEISREWFSEFLLPAGTVGIKRVKIDEIVYFLEPDLDRDNASLVVVSLAGENPVFCDTHRDVYILERIITVARSIFTNSVRIPVTWREYHEKSLLSIYASNRQKGDGSRINFDSRPDGEDSLFVFAVTKNAFDLGRIPRNEDIYQLARANLADAILSDVPSENESTSRAGIVLSSRLPQGFAQGATLKQWYESMLTDEQRNFVDKSHDGPVRLRGSAGTGKTLSLVVKVLRDGEVAELEKRSAKYGFLTHSLASVDMVSALAESLDTRGLLSGGGQSCSVELRTLYDLAHQHLKFNLDDLKPLSLDGREGRRLQFELISSTLKEMQASPIIQLQYEDLTDELATRWRAASSGQDPKFITEMMNEFASVLDAEGVRAGEEKGEKYAKGSLLRAGWLMSLSKEIDRRFVLEVHRRYRMYLSEMNTLSVDQMIADFNSFLDSNRWDSLRNRYGYDALFVDELHLFTGVERQLLHKLIKRSVGADGTPMRPPIFMAYDLKQSPNDAFASLDSTGAIFSSGARLQNSELIKLEKVFRYTPEIADFLSDLDATFPAIDIPGEWDAYSGKAQLANGDTPELLVFRDEKDLFRSVFDQARSLARTIAGGGRRVAVLCVSDEMFDAYLEIASGQYEGSIFPITSREPSSELRHAGKRFVFSMPEYVAGLQFDTVFLLHADAVDAPADASVGLKRRFISNVYLGSSRAERVLKLSSCQTRGGPSDVLNMAIGRGSLKQTIVPSQKKR</sequence>
<evidence type="ECO:0000259" key="7">
    <source>
        <dbReference type="PROSITE" id="PS51198"/>
    </source>
</evidence>
<feature type="domain" description="UvrD-like helicase ATP-binding" evidence="7">
    <location>
        <begin position="210"/>
        <end position="550"/>
    </location>
</feature>
<dbReference type="Proteomes" id="UP000071859">
    <property type="component" value="Unassembled WGS sequence"/>
</dbReference>
<dbReference type="EMBL" id="FCOX02000136">
    <property type="protein sequence ID" value="SAL06798.1"/>
    <property type="molecule type" value="Genomic_DNA"/>
</dbReference>
<dbReference type="SUPFAM" id="SSF52540">
    <property type="entry name" value="P-loop containing nucleoside triphosphate hydrolases"/>
    <property type="match status" value="1"/>
</dbReference>
<feature type="binding site" evidence="6">
    <location>
        <begin position="231"/>
        <end position="238"/>
    </location>
    <ligand>
        <name>ATP</name>
        <dbReference type="ChEBI" id="CHEBI:30616"/>
    </ligand>
</feature>
<keyword evidence="2 6" id="KW-0378">Hydrolase</keyword>
<evidence type="ECO:0000256" key="1">
    <source>
        <dbReference type="ARBA" id="ARBA00022741"/>
    </source>
</evidence>
<evidence type="ECO:0000256" key="5">
    <source>
        <dbReference type="ARBA" id="ARBA00034923"/>
    </source>
</evidence>
<dbReference type="InterPro" id="IPR000212">
    <property type="entry name" value="DNA_helicase_UvrD/REP"/>
</dbReference>
<dbReference type="Gene3D" id="3.40.50.300">
    <property type="entry name" value="P-loop containing nucleotide triphosphate hydrolases"/>
    <property type="match status" value="1"/>
</dbReference>
<dbReference type="GO" id="GO:0003677">
    <property type="term" value="F:DNA binding"/>
    <property type="evidence" value="ECO:0007669"/>
    <property type="project" value="InterPro"/>
</dbReference>
<keyword evidence="3 6" id="KW-0347">Helicase</keyword>